<organism evidence="2 3">
    <name type="scientific">Wickerhamomyces pijperi</name>
    <name type="common">Yeast</name>
    <name type="synonym">Pichia pijperi</name>
    <dbReference type="NCBI Taxonomy" id="599730"/>
    <lineage>
        <taxon>Eukaryota</taxon>
        <taxon>Fungi</taxon>
        <taxon>Dikarya</taxon>
        <taxon>Ascomycota</taxon>
        <taxon>Saccharomycotina</taxon>
        <taxon>Saccharomycetes</taxon>
        <taxon>Phaffomycetales</taxon>
        <taxon>Wickerhamomycetaceae</taxon>
        <taxon>Wickerhamomyces</taxon>
    </lineage>
</organism>
<sequence length="323" mass="38131">MSSFTAQFHDNIILQIHEINHRIWREVDIVPIIWGLGVSIALDLLFNRNKSDRKRGVMFTLTNIAFVLLFSFFIDFEWEILDLNSEWIKLKMPTSWFIQTYAADFDYKTLLAQIPSAEDTKDIPIQLGQQLRNFKETIFLVTHNYIPIVLGHLDVIDKLQSLPVLRQTQFNMESTTPPLYCPVYLTRLFIGGSRKGYFLLHEFCKEHEDGFGSVLLKCWAFSQELFVFKRNMSKWIVRTVGSLTETDMTPAYKVLGTCWRYFKITRRLLLVSPIWIRLFFKANVYMVKLFIPFMIACLVLVLSSRIIQRVTEKRKQKRYNLPF</sequence>
<dbReference type="AlphaFoldDB" id="A0A9P8TPF1"/>
<accession>A0A9P8TPF1</accession>
<keyword evidence="1" id="KW-1133">Transmembrane helix</keyword>
<gene>
    <name evidence="2" type="ORF">WICPIJ_002854</name>
</gene>
<dbReference type="Proteomes" id="UP000774326">
    <property type="component" value="Unassembled WGS sequence"/>
</dbReference>
<reference evidence="2" key="2">
    <citation type="submission" date="2021-01" db="EMBL/GenBank/DDBJ databases">
        <authorList>
            <person name="Schikora-Tamarit M.A."/>
        </authorList>
    </citation>
    <scope>NUCLEOTIDE SEQUENCE</scope>
    <source>
        <strain evidence="2">CBS2887</strain>
    </source>
</reference>
<comment type="caution">
    <text evidence="2">The sequence shown here is derived from an EMBL/GenBank/DDBJ whole genome shotgun (WGS) entry which is preliminary data.</text>
</comment>
<keyword evidence="3" id="KW-1185">Reference proteome</keyword>
<feature type="transmembrane region" description="Helical" evidence="1">
    <location>
        <begin position="285"/>
        <end position="307"/>
    </location>
</feature>
<reference evidence="2" key="1">
    <citation type="journal article" date="2021" name="Open Biol.">
        <title>Shared evolutionary footprints suggest mitochondrial oxidative damage underlies multiple complex I losses in fungi.</title>
        <authorList>
            <person name="Schikora-Tamarit M.A."/>
            <person name="Marcet-Houben M."/>
            <person name="Nosek J."/>
            <person name="Gabaldon T."/>
        </authorList>
    </citation>
    <scope>NUCLEOTIDE SEQUENCE</scope>
    <source>
        <strain evidence="2">CBS2887</strain>
    </source>
</reference>
<name>A0A9P8TPF1_WICPI</name>
<evidence type="ECO:0000313" key="3">
    <source>
        <dbReference type="Proteomes" id="UP000774326"/>
    </source>
</evidence>
<evidence type="ECO:0000256" key="1">
    <source>
        <dbReference type="SAM" id="Phobius"/>
    </source>
</evidence>
<proteinExistence type="predicted"/>
<keyword evidence="1" id="KW-0472">Membrane</keyword>
<keyword evidence="1" id="KW-0812">Transmembrane</keyword>
<feature type="transmembrane region" description="Helical" evidence="1">
    <location>
        <begin position="58"/>
        <end position="76"/>
    </location>
</feature>
<evidence type="ECO:0000313" key="2">
    <source>
        <dbReference type="EMBL" id="KAH3686165.1"/>
    </source>
</evidence>
<feature type="transmembrane region" description="Helical" evidence="1">
    <location>
        <begin position="29"/>
        <end position="46"/>
    </location>
</feature>
<dbReference type="EMBL" id="JAEUBG010001584">
    <property type="protein sequence ID" value="KAH3686165.1"/>
    <property type="molecule type" value="Genomic_DNA"/>
</dbReference>
<protein>
    <submittedName>
        <fullName evidence="2">Uncharacterized protein</fullName>
    </submittedName>
</protein>